<feature type="domain" description="Glycosyltransferase 2-like" evidence="5">
    <location>
        <begin position="14"/>
        <end position="143"/>
    </location>
</feature>
<evidence type="ECO:0000259" key="5">
    <source>
        <dbReference type="Pfam" id="PF00535"/>
    </source>
</evidence>
<dbReference type="Pfam" id="PF00535">
    <property type="entry name" value="Glycos_transf_2"/>
    <property type="match status" value="1"/>
</dbReference>
<dbReference type="Proteomes" id="UP000216057">
    <property type="component" value="Unassembled WGS sequence"/>
</dbReference>
<evidence type="ECO:0000256" key="4">
    <source>
        <dbReference type="ARBA" id="ARBA00022679"/>
    </source>
</evidence>
<keyword evidence="4 6" id="KW-0808">Transferase</keyword>
<organism evidence="6 8">
    <name type="scientific">Bifidobacterium eulemuris</name>
    <dbReference type="NCBI Taxonomy" id="1765219"/>
    <lineage>
        <taxon>Bacteria</taxon>
        <taxon>Bacillati</taxon>
        <taxon>Actinomycetota</taxon>
        <taxon>Actinomycetes</taxon>
        <taxon>Bifidobacteriales</taxon>
        <taxon>Bifidobacteriaceae</taxon>
        <taxon>Bifidobacterium</taxon>
    </lineage>
</organism>
<evidence type="ECO:0000256" key="2">
    <source>
        <dbReference type="ARBA" id="ARBA00006739"/>
    </source>
</evidence>
<proteinExistence type="inferred from homology"/>
<evidence type="ECO:0000313" key="6">
    <source>
        <dbReference type="EMBL" id="OZG68537.1"/>
    </source>
</evidence>
<reference evidence="7 9" key="2">
    <citation type="submission" date="2020-10" db="EMBL/GenBank/DDBJ databases">
        <title>Genome sequencing of Bifidobacterium eulemuris_DSMZ_100216.</title>
        <authorList>
            <person name="Kim J."/>
        </authorList>
    </citation>
    <scope>NUCLEOTIDE SEQUENCE [LARGE SCALE GENOMIC DNA]</scope>
    <source>
        <strain evidence="7 9">DSM 100216</strain>
    </source>
</reference>
<keyword evidence="3" id="KW-0328">Glycosyltransferase</keyword>
<evidence type="ECO:0000256" key="3">
    <source>
        <dbReference type="ARBA" id="ARBA00022676"/>
    </source>
</evidence>
<evidence type="ECO:0000313" key="9">
    <source>
        <dbReference type="Proteomes" id="UP000593943"/>
    </source>
</evidence>
<dbReference type="EMBL" id="CP062938">
    <property type="protein sequence ID" value="QOL32667.1"/>
    <property type="molecule type" value="Genomic_DNA"/>
</dbReference>
<gene>
    <name evidence="7" type="ORF">BE0216_09640</name>
    <name evidence="6" type="ORF">BEUL_0847</name>
</gene>
<evidence type="ECO:0000313" key="8">
    <source>
        <dbReference type="Proteomes" id="UP000216057"/>
    </source>
</evidence>
<dbReference type="InterPro" id="IPR001173">
    <property type="entry name" value="Glyco_trans_2-like"/>
</dbReference>
<dbReference type="Proteomes" id="UP000593943">
    <property type="component" value="Chromosome"/>
</dbReference>
<dbReference type="AlphaFoldDB" id="A0A261GAS2"/>
<dbReference type="InterPro" id="IPR029044">
    <property type="entry name" value="Nucleotide-diphossugar_trans"/>
</dbReference>
<evidence type="ECO:0000313" key="7">
    <source>
        <dbReference type="EMBL" id="QOL32667.1"/>
    </source>
</evidence>
<dbReference type="RefSeq" id="WP_094636480.1">
    <property type="nucleotide sequence ID" value="NZ_CP062938.1"/>
</dbReference>
<evidence type="ECO:0000256" key="1">
    <source>
        <dbReference type="ARBA" id="ARBA00004776"/>
    </source>
</evidence>
<dbReference type="PANTHER" id="PTHR43179:SF12">
    <property type="entry name" value="GALACTOFURANOSYLTRANSFERASE GLFT2"/>
    <property type="match status" value="1"/>
</dbReference>
<dbReference type="EMBL" id="MWWZ01000005">
    <property type="protein sequence ID" value="OZG68537.1"/>
    <property type="molecule type" value="Genomic_DNA"/>
</dbReference>
<dbReference type="KEGG" id="beu:BE0216_09640"/>
<comment type="similarity">
    <text evidence="2">Belongs to the glycosyltransferase 2 family.</text>
</comment>
<reference evidence="6 8" key="1">
    <citation type="journal article" date="2017" name="BMC Genomics">
        <title>Comparative genomic and phylogenomic analyses of the Bifidobacteriaceae family.</title>
        <authorList>
            <person name="Lugli G.A."/>
            <person name="Milani C."/>
            <person name="Turroni F."/>
            <person name="Duranti S."/>
            <person name="Mancabelli L."/>
            <person name="Mangifesta M."/>
            <person name="Ferrario C."/>
            <person name="Modesto M."/>
            <person name="Mattarelli P."/>
            <person name="Jiri K."/>
            <person name="van Sinderen D."/>
            <person name="Ventura M."/>
        </authorList>
    </citation>
    <scope>NUCLEOTIDE SEQUENCE [LARGE SCALE GENOMIC DNA]</scope>
    <source>
        <strain evidence="6 8">DSM 100216</strain>
    </source>
</reference>
<protein>
    <submittedName>
        <fullName evidence="7">Glycosyltransferase family 2 protein</fullName>
    </submittedName>
    <submittedName>
        <fullName evidence="6">Glycosyltransferase group 2 family protein</fullName>
    </submittedName>
</protein>
<name>A0A261GAS2_9BIFI</name>
<accession>A0A261GAS2</accession>
<comment type="pathway">
    <text evidence="1">Cell wall biogenesis; cell wall polysaccharide biosynthesis.</text>
</comment>
<dbReference type="PANTHER" id="PTHR43179">
    <property type="entry name" value="RHAMNOSYLTRANSFERASE WBBL"/>
    <property type="match status" value="1"/>
</dbReference>
<dbReference type="SUPFAM" id="SSF53448">
    <property type="entry name" value="Nucleotide-diphospho-sugar transferases"/>
    <property type="match status" value="1"/>
</dbReference>
<keyword evidence="9" id="KW-1185">Reference proteome</keyword>
<sequence length="297" mass="33669">MPQKTSGYDSLAFVILNYCSEKDTKKCVSQLLSFGKDYHIIVVDNMSPDDSYINLLNHFSESEQVDVIQSSSNDGYATGNNFGIHFAKGKYGIRTIGIMNPDVFIPNVGVIDDLVALLWSDEECIYVGGRPINSADPKTSMPAFWNIPDSIGVVRNTSLLTKWTDAQHQSHCLRISDDVYKVECVTGCFFLAKYKLLSEINFFDEGTFLYNEENILALRAQKAGYYGLVNNEVSYYHNHSSVEEKQSLSSKLNATKPFFLSRKYLINTYYSKLLLPFLYISEGINKAVLFFSFLKNR</sequence>
<dbReference type="OrthoDB" id="9813495at2"/>
<dbReference type="GO" id="GO:0016757">
    <property type="term" value="F:glycosyltransferase activity"/>
    <property type="evidence" value="ECO:0007669"/>
    <property type="project" value="UniProtKB-KW"/>
</dbReference>
<dbReference type="Gene3D" id="3.90.550.10">
    <property type="entry name" value="Spore Coat Polysaccharide Biosynthesis Protein SpsA, Chain A"/>
    <property type="match status" value="1"/>
</dbReference>